<dbReference type="GeneID" id="25918772"/>
<dbReference type="EMBL" id="KQ256691">
    <property type="protein sequence ID" value="KNC65453.1"/>
    <property type="molecule type" value="Genomic_DNA"/>
</dbReference>
<dbReference type="AlphaFoldDB" id="A0A0L0ENH9"/>
<sequence length="60" mass="6586">MILSGVANDLLSSKCKTYYLCSTDDDTVMADAEPHHISEDVLAELSERVRGLKRTSAEIS</sequence>
<protein>
    <submittedName>
        <fullName evidence="1">Uncharacterized protein</fullName>
    </submittedName>
</protein>
<organism evidence="1 2">
    <name type="scientific">Sphaeroforma arctica JP610</name>
    <dbReference type="NCBI Taxonomy" id="667725"/>
    <lineage>
        <taxon>Eukaryota</taxon>
        <taxon>Ichthyosporea</taxon>
        <taxon>Ichthyophonida</taxon>
        <taxon>Sphaeroforma</taxon>
    </lineage>
</organism>
<accession>A0A0L0ENH9</accession>
<proteinExistence type="predicted"/>
<dbReference type="Proteomes" id="UP000054560">
    <property type="component" value="Unassembled WGS sequence"/>
</dbReference>
<evidence type="ECO:0000313" key="2">
    <source>
        <dbReference type="Proteomes" id="UP000054560"/>
    </source>
</evidence>
<dbReference type="RefSeq" id="XP_014143127.1">
    <property type="nucleotide sequence ID" value="XM_014287652.1"/>
</dbReference>
<gene>
    <name evidence="1" type="ORF">SARC_18268</name>
</gene>
<name>A0A0L0ENH9_9EUKA</name>
<feature type="non-terminal residue" evidence="1">
    <location>
        <position position="60"/>
    </location>
</feature>
<reference evidence="1 2" key="1">
    <citation type="submission" date="2011-02" db="EMBL/GenBank/DDBJ databases">
        <title>The Genome Sequence of Sphaeroforma arctica JP610.</title>
        <authorList>
            <consortium name="The Broad Institute Genome Sequencing Platform"/>
            <person name="Russ C."/>
            <person name="Cuomo C."/>
            <person name="Young S.K."/>
            <person name="Zeng Q."/>
            <person name="Gargeya S."/>
            <person name="Alvarado L."/>
            <person name="Berlin A."/>
            <person name="Chapman S.B."/>
            <person name="Chen Z."/>
            <person name="Freedman E."/>
            <person name="Gellesch M."/>
            <person name="Goldberg J."/>
            <person name="Griggs A."/>
            <person name="Gujja S."/>
            <person name="Heilman E."/>
            <person name="Heiman D."/>
            <person name="Howarth C."/>
            <person name="Mehta T."/>
            <person name="Neiman D."/>
            <person name="Pearson M."/>
            <person name="Roberts A."/>
            <person name="Saif S."/>
            <person name="Shea T."/>
            <person name="Shenoy N."/>
            <person name="Sisk P."/>
            <person name="Stolte C."/>
            <person name="Sykes S."/>
            <person name="White J."/>
            <person name="Yandava C."/>
            <person name="Burger G."/>
            <person name="Gray M.W."/>
            <person name="Holland P.W.H."/>
            <person name="King N."/>
            <person name="Lang F.B.F."/>
            <person name="Roger A.J."/>
            <person name="Ruiz-Trillo I."/>
            <person name="Haas B."/>
            <person name="Nusbaum C."/>
            <person name="Birren B."/>
        </authorList>
    </citation>
    <scope>NUCLEOTIDE SEQUENCE [LARGE SCALE GENOMIC DNA]</scope>
    <source>
        <strain evidence="1 2">JP610</strain>
    </source>
</reference>
<keyword evidence="2" id="KW-1185">Reference proteome</keyword>
<evidence type="ECO:0000313" key="1">
    <source>
        <dbReference type="EMBL" id="KNC65453.1"/>
    </source>
</evidence>